<dbReference type="HOGENOM" id="CLU_888808_0_0_1"/>
<evidence type="ECO:0000313" key="2">
    <source>
        <dbReference type="EMBL" id="KIM86319.1"/>
    </source>
</evidence>
<name>A0A0C3G382_PILCF</name>
<feature type="compositionally biased region" description="Polar residues" evidence="1">
    <location>
        <begin position="253"/>
        <end position="280"/>
    </location>
</feature>
<feature type="compositionally biased region" description="Polar residues" evidence="1">
    <location>
        <begin position="158"/>
        <end position="169"/>
    </location>
</feature>
<feature type="compositionally biased region" description="Polar residues" evidence="1">
    <location>
        <begin position="96"/>
        <end position="113"/>
    </location>
</feature>
<organism evidence="2 3">
    <name type="scientific">Piloderma croceum (strain F 1598)</name>
    <dbReference type="NCBI Taxonomy" id="765440"/>
    <lineage>
        <taxon>Eukaryota</taxon>
        <taxon>Fungi</taxon>
        <taxon>Dikarya</taxon>
        <taxon>Basidiomycota</taxon>
        <taxon>Agaricomycotina</taxon>
        <taxon>Agaricomycetes</taxon>
        <taxon>Agaricomycetidae</taxon>
        <taxon>Atheliales</taxon>
        <taxon>Atheliaceae</taxon>
        <taxon>Piloderma</taxon>
    </lineage>
</organism>
<reference evidence="2 3" key="1">
    <citation type="submission" date="2014-04" db="EMBL/GenBank/DDBJ databases">
        <authorList>
            <consortium name="DOE Joint Genome Institute"/>
            <person name="Kuo A."/>
            <person name="Tarkka M."/>
            <person name="Buscot F."/>
            <person name="Kohler A."/>
            <person name="Nagy L.G."/>
            <person name="Floudas D."/>
            <person name="Copeland A."/>
            <person name="Barry K.W."/>
            <person name="Cichocki N."/>
            <person name="Veneault-Fourrey C."/>
            <person name="LaButti K."/>
            <person name="Lindquist E.A."/>
            <person name="Lipzen A."/>
            <person name="Lundell T."/>
            <person name="Morin E."/>
            <person name="Murat C."/>
            <person name="Sun H."/>
            <person name="Tunlid A."/>
            <person name="Henrissat B."/>
            <person name="Grigoriev I.V."/>
            <person name="Hibbett D.S."/>
            <person name="Martin F."/>
            <person name="Nordberg H.P."/>
            <person name="Cantor M.N."/>
            <person name="Hua S.X."/>
        </authorList>
    </citation>
    <scope>NUCLEOTIDE SEQUENCE [LARGE SCALE GENOMIC DNA]</scope>
    <source>
        <strain evidence="2 3">F 1598</strain>
    </source>
</reference>
<keyword evidence="3" id="KW-1185">Reference proteome</keyword>
<dbReference type="AlphaFoldDB" id="A0A0C3G382"/>
<feature type="compositionally biased region" description="Pro residues" evidence="1">
    <location>
        <begin position="19"/>
        <end position="29"/>
    </location>
</feature>
<proteinExistence type="predicted"/>
<feature type="compositionally biased region" description="Polar residues" evidence="1">
    <location>
        <begin position="137"/>
        <end position="150"/>
    </location>
</feature>
<sequence>MGSEMEPKPYQYGLVGPSRTPPFASPPGSPTDYYYPQHIVPDNGRSHAQNHNRNRSFSPDHNQYMHDNRRSFSPEYNQHTRQYSVDRIETQHNRRPSSTSLLYTPLQLPTTAVSPEPSVASVYSQATSRPGYDRDNSSGSGSRPPTGNSRHSAEGSGVSRSSTRNSNTGPAGPRRLRRPSRPDDFGPTMSPAAEHGARPLSQDSQGGQRRHRRPSNDTPVSPRTLTLTNWNPSTDAISFDAAAQSVDSREQQRGQQNNRSSVLSTGANTSSQAGPSTSANVIIHTDGGAVGGDTRATNDVKEMPAEEPPAYSG</sequence>
<feature type="compositionally biased region" description="Polar residues" evidence="1">
    <location>
        <begin position="216"/>
        <end position="236"/>
    </location>
</feature>
<feature type="region of interest" description="Disordered" evidence="1">
    <location>
        <begin position="1"/>
        <end position="313"/>
    </location>
</feature>
<gene>
    <name evidence="2" type="ORF">PILCRDRAFT_322322</name>
</gene>
<evidence type="ECO:0000256" key="1">
    <source>
        <dbReference type="SAM" id="MobiDB-lite"/>
    </source>
</evidence>
<accession>A0A0C3G382</accession>
<dbReference type="InParanoid" id="A0A0C3G382"/>
<feature type="compositionally biased region" description="Polar residues" evidence="1">
    <location>
        <begin position="74"/>
        <end position="83"/>
    </location>
</feature>
<feature type="compositionally biased region" description="Basic and acidic residues" evidence="1">
    <location>
        <begin position="63"/>
        <end position="72"/>
    </location>
</feature>
<evidence type="ECO:0000313" key="3">
    <source>
        <dbReference type="Proteomes" id="UP000054166"/>
    </source>
</evidence>
<dbReference type="EMBL" id="KN832982">
    <property type="protein sequence ID" value="KIM86319.1"/>
    <property type="molecule type" value="Genomic_DNA"/>
</dbReference>
<dbReference type="Proteomes" id="UP000054166">
    <property type="component" value="Unassembled WGS sequence"/>
</dbReference>
<protein>
    <submittedName>
        <fullName evidence="2">Uncharacterized protein</fullName>
    </submittedName>
</protein>
<reference evidence="3" key="2">
    <citation type="submission" date="2015-01" db="EMBL/GenBank/DDBJ databases">
        <title>Evolutionary Origins and Diversification of the Mycorrhizal Mutualists.</title>
        <authorList>
            <consortium name="DOE Joint Genome Institute"/>
            <consortium name="Mycorrhizal Genomics Consortium"/>
            <person name="Kohler A."/>
            <person name="Kuo A."/>
            <person name="Nagy L.G."/>
            <person name="Floudas D."/>
            <person name="Copeland A."/>
            <person name="Barry K.W."/>
            <person name="Cichocki N."/>
            <person name="Veneault-Fourrey C."/>
            <person name="LaButti K."/>
            <person name="Lindquist E.A."/>
            <person name="Lipzen A."/>
            <person name="Lundell T."/>
            <person name="Morin E."/>
            <person name="Murat C."/>
            <person name="Riley R."/>
            <person name="Ohm R."/>
            <person name="Sun H."/>
            <person name="Tunlid A."/>
            <person name="Henrissat B."/>
            <person name="Grigoriev I.V."/>
            <person name="Hibbett D.S."/>
            <person name="Martin F."/>
        </authorList>
    </citation>
    <scope>NUCLEOTIDE SEQUENCE [LARGE SCALE GENOMIC DNA]</scope>
    <source>
        <strain evidence="3">F 1598</strain>
    </source>
</reference>